<name>A0A0P0YVZ0_9HYPH</name>
<dbReference type="GO" id="GO:0016887">
    <property type="term" value="F:ATP hydrolysis activity"/>
    <property type="evidence" value="ECO:0007669"/>
    <property type="project" value="TreeGrafter"/>
</dbReference>
<dbReference type="SUPFAM" id="SSF52172">
    <property type="entry name" value="CheY-like"/>
    <property type="match status" value="1"/>
</dbReference>
<evidence type="ECO:0000256" key="1">
    <source>
        <dbReference type="ARBA" id="ARBA00022741"/>
    </source>
</evidence>
<evidence type="ECO:0000313" key="3">
    <source>
        <dbReference type="EMBL" id="BAT25563.1"/>
    </source>
</evidence>
<protein>
    <submittedName>
        <fullName evidence="3">Response regulator receiver protein</fullName>
    </submittedName>
</protein>
<dbReference type="PANTHER" id="PTHR43384">
    <property type="entry name" value="SEPTUM SITE-DETERMINING PROTEIN MIND HOMOLOG, CHLOROPLASTIC-RELATED"/>
    <property type="match status" value="1"/>
</dbReference>
<dbReference type="PANTHER" id="PTHR43384:SF6">
    <property type="entry name" value="SEPTUM SITE-DETERMINING PROTEIN MIND HOMOLOG, CHLOROPLASTIC"/>
    <property type="match status" value="1"/>
</dbReference>
<evidence type="ECO:0000256" key="2">
    <source>
        <dbReference type="ARBA" id="ARBA00022840"/>
    </source>
</evidence>
<proteinExistence type="predicted"/>
<sequence>MHSTGTSGEAHTAARGGVVPRLPPLLLHAFCADERVAACLRRAAEAPVLSQLTVRVRMGGIEAAEHFYAGRPTPHLMVLQSDDAPEDLLHRLDHLAEVCDPETRVLVIGNASNVDLYRELMRRGISGYLSQPVDVADIVGALARIEPAEPAAGHPRSIAFIGARGGAGSSMLAQNLAFLSARLFKDKVVLADLDPAFGTAALNFDLSPQDAGLIACSERLSLLALPHDWRADPSGRALSQSLDAARRAAGIVMMDVPHGWNATIRSHLKSADAVVVTTTPDLAGLRNVAGLVDALETLEPALPRPWLVINQVGAAKAHEIPIADFAEPGRLNLLAALPYAPSLFAGASARGRMLAEAAPDHPLTRSLARMTHVITGRVPAPN</sequence>
<dbReference type="Gene3D" id="3.40.50.2300">
    <property type="match status" value="1"/>
</dbReference>
<dbReference type="GO" id="GO:0005524">
    <property type="term" value="F:ATP binding"/>
    <property type="evidence" value="ECO:0007669"/>
    <property type="project" value="UniProtKB-KW"/>
</dbReference>
<dbReference type="SUPFAM" id="SSF52540">
    <property type="entry name" value="P-loop containing nucleoside triphosphate hydrolases"/>
    <property type="match status" value="1"/>
</dbReference>
<dbReference type="InterPro" id="IPR027417">
    <property type="entry name" value="P-loop_NTPase"/>
</dbReference>
<reference evidence="3" key="1">
    <citation type="journal article" date="2015" name="Proc. Natl. Acad. Sci. U.S.A.">
        <title>Bacterial clade with the ribosomal RNA operon on a small plasmid rather than the chromosome.</title>
        <authorList>
            <person name="Anda M."/>
            <person name="Ohtsubo Y."/>
            <person name="Okubo T."/>
            <person name="Sugawara M."/>
            <person name="Nagata Y."/>
            <person name="Tsuda M."/>
            <person name="Minamisawa K."/>
            <person name="Mitsui H."/>
        </authorList>
    </citation>
    <scope>NUCLEOTIDE SEQUENCE</scope>
    <source>
        <strain evidence="3">DSM 21988</strain>
    </source>
</reference>
<dbReference type="GO" id="GO:0009898">
    <property type="term" value="C:cytoplasmic side of plasma membrane"/>
    <property type="evidence" value="ECO:0007669"/>
    <property type="project" value="TreeGrafter"/>
</dbReference>
<dbReference type="EMBL" id="LC066370">
    <property type="protein sequence ID" value="BAT25563.1"/>
    <property type="molecule type" value="Genomic_DNA"/>
</dbReference>
<organism evidence="3">
    <name type="scientific">Aureimonas altamirensis</name>
    <dbReference type="NCBI Taxonomy" id="370622"/>
    <lineage>
        <taxon>Bacteria</taxon>
        <taxon>Pseudomonadati</taxon>
        <taxon>Pseudomonadota</taxon>
        <taxon>Alphaproteobacteria</taxon>
        <taxon>Hyphomicrobiales</taxon>
        <taxon>Aurantimonadaceae</taxon>
        <taxon>Aureimonas</taxon>
    </lineage>
</organism>
<accession>A0A0P0YVZ0</accession>
<keyword evidence="1" id="KW-0547">Nucleotide-binding</keyword>
<dbReference type="InterPro" id="IPR011006">
    <property type="entry name" value="CheY-like_superfamily"/>
</dbReference>
<dbReference type="GO" id="GO:0005829">
    <property type="term" value="C:cytosol"/>
    <property type="evidence" value="ECO:0007669"/>
    <property type="project" value="TreeGrafter"/>
</dbReference>
<dbReference type="AlphaFoldDB" id="A0A0P0YVZ0"/>
<keyword evidence="2" id="KW-0067">ATP-binding</keyword>
<dbReference type="Gene3D" id="3.40.50.300">
    <property type="entry name" value="P-loop containing nucleotide triphosphate hydrolases"/>
    <property type="match status" value="1"/>
</dbReference>
<dbReference type="InterPro" id="IPR050625">
    <property type="entry name" value="ParA/MinD_ATPase"/>
</dbReference>
<dbReference type="GO" id="GO:0051782">
    <property type="term" value="P:negative regulation of cell division"/>
    <property type="evidence" value="ECO:0007669"/>
    <property type="project" value="TreeGrafter"/>
</dbReference>